<accession>A0AAD6U9Y4</accession>
<keyword evidence="2" id="KW-1185">Reference proteome</keyword>
<evidence type="ECO:0000313" key="1">
    <source>
        <dbReference type="EMBL" id="KAJ7093353.1"/>
    </source>
</evidence>
<dbReference type="Proteomes" id="UP001222325">
    <property type="component" value="Unassembled WGS sequence"/>
</dbReference>
<sequence length="246" mass="27327">MEYYKRMIYQMYAADDISYTQAKVAPAPERTFEEALRVLLADATFLPAGGLLAFGLAHQYPMPTQPETVWDEKTGGYKHDTEKGAVGPVLQMLKGSDARIRTVAEHVGLATHVKMLYDSGESVGEGGRDVLQDYVLRADQFYVDDDTEEFIAEVEKGGIILERGEERVAYLKAKRGRYYSEDGDEENDQEVSSKAVAVHWVTQITELNRVGSPYMAYGNEASLEHIYGNAALFVNVPPMGEGIRAA</sequence>
<evidence type="ECO:0000313" key="2">
    <source>
        <dbReference type="Proteomes" id="UP001222325"/>
    </source>
</evidence>
<dbReference type="EMBL" id="JARJCN010000016">
    <property type="protein sequence ID" value="KAJ7093353.1"/>
    <property type="molecule type" value="Genomic_DNA"/>
</dbReference>
<comment type="caution">
    <text evidence="1">The sequence shown here is derived from an EMBL/GenBank/DDBJ whole genome shotgun (WGS) entry which is preliminary data.</text>
</comment>
<organism evidence="1 2">
    <name type="scientific">Mycena belliarum</name>
    <dbReference type="NCBI Taxonomy" id="1033014"/>
    <lineage>
        <taxon>Eukaryota</taxon>
        <taxon>Fungi</taxon>
        <taxon>Dikarya</taxon>
        <taxon>Basidiomycota</taxon>
        <taxon>Agaricomycotina</taxon>
        <taxon>Agaricomycetes</taxon>
        <taxon>Agaricomycetidae</taxon>
        <taxon>Agaricales</taxon>
        <taxon>Marasmiineae</taxon>
        <taxon>Mycenaceae</taxon>
        <taxon>Mycena</taxon>
    </lineage>
</organism>
<dbReference type="AlphaFoldDB" id="A0AAD6U9Y4"/>
<gene>
    <name evidence="1" type="ORF">B0H15DRAFT_971757</name>
</gene>
<reference evidence="1" key="1">
    <citation type="submission" date="2023-03" db="EMBL/GenBank/DDBJ databases">
        <title>Massive genome expansion in bonnet fungi (Mycena s.s.) driven by repeated elements and novel gene families across ecological guilds.</title>
        <authorList>
            <consortium name="Lawrence Berkeley National Laboratory"/>
            <person name="Harder C.B."/>
            <person name="Miyauchi S."/>
            <person name="Viragh M."/>
            <person name="Kuo A."/>
            <person name="Thoen E."/>
            <person name="Andreopoulos B."/>
            <person name="Lu D."/>
            <person name="Skrede I."/>
            <person name="Drula E."/>
            <person name="Henrissat B."/>
            <person name="Morin E."/>
            <person name="Kohler A."/>
            <person name="Barry K."/>
            <person name="LaButti K."/>
            <person name="Morin E."/>
            <person name="Salamov A."/>
            <person name="Lipzen A."/>
            <person name="Mereny Z."/>
            <person name="Hegedus B."/>
            <person name="Baldrian P."/>
            <person name="Stursova M."/>
            <person name="Weitz H."/>
            <person name="Taylor A."/>
            <person name="Grigoriev I.V."/>
            <person name="Nagy L.G."/>
            <person name="Martin F."/>
            <person name="Kauserud H."/>
        </authorList>
    </citation>
    <scope>NUCLEOTIDE SEQUENCE</scope>
    <source>
        <strain evidence="1">CBHHK173m</strain>
    </source>
</reference>
<name>A0AAD6U9Y4_9AGAR</name>
<proteinExistence type="predicted"/>
<protein>
    <submittedName>
        <fullName evidence="1">Uncharacterized protein</fullName>
    </submittedName>
</protein>